<feature type="compositionally biased region" description="Acidic residues" evidence="2">
    <location>
        <begin position="925"/>
        <end position="938"/>
    </location>
</feature>
<feature type="compositionally biased region" description="Basic residues" evidence="2">
    <location>
        <begin position="426"/>
        <end position="437"/>
    </location>
</feature>
<feature type="compositionally biased region" description="Polar residues" evidence="2">
    <location>
        <begin position="1078"/>
        <end position="1092"/>
    </location>
</feature>
<feature type="compositionally biased region" description="Polar residues" evidence="2">
    <location>
        <begin position="878"/>
        <end position="902"/>
    </location>
</feature>
<feature type="region of interest" description="Disordered" evidence="2">
    <location>
        <begin position="1110"/>
        <end position="1135"/>
    </location>
</feature>
<feature type="region of interest" description="Disordered" evidence="2">
    <location>
        <begin position="1074"/>
        <end position="1097"/>
    </location>
</feature>
<feature type="region of interest" description="Disordered" evidence="2">
    <location>
        <begin position="653"/>
        <end position="694"/>
    </location>
</feature>
<feature type="compositionally biased region" description="Polar residues" evidence="2">
    <location>
        <begin position="1756"/>
        <end position="1778"/>
    </location>
</feature>
<feature type="region of interest" description="Disordered" evidence="2">
    <location>
        <begin position="1164"/>
        <end position="1224"/>
    </location>
</feature>
<feature type="compositionally biased region" description="Polar residues" evidence="2">
    <location>
        <begin position="1116"/>
        <end position="1135"/>
    </location>
</feature>
<feature type="compositionally biased region" description="Polar residues" evidence="2">
    <location>
        <begin position="1504"/>
        <end position="1525"/>
    </location>
</feature>
<feature type="compositionally biased region" description="Basic and acidic residues" evidence="2">
    <location>
        <begin position="505"/>
        <end position="519"/>
    </location>
</feature>
<feature type="region of interest" description="Disordered" evidence="2">
    <location>
        <begin position="792"/>
        <end position="836"/>
    </location>
</feature>
<dbReference type="PROSITE" id="PS50157">
    <property type="entry name" value="ZINC_FINGER_C2H2_2"/>
    <property type="match status" value="1"/>
</dbReference>
<keyword evidence="1" id="KW-0862">Zinc</keyword>
<feature type="compositionally biased region" description="Polar residues" evidence="2">
    <location>
        <begin position="1591"/>
        <end position="1616"/>
    </location>
</feature>
<keyword evidence="1" id="KW-0479">Metal-binding</keyword>
<evidence type="ECO:0000256" key="2">
    <source>
        <dbReference type="SAM" id="MobiDB-lite"/>
    </source>
</evidence>
<dbReference type="InterPro" id="IPR013087">
    <property type="entry name" value="Znf_C2H2_type"/>
</dbReference>
<feature type="compositionally biased region" description="Polar residues" evidence="2">
    <location>
        <begin position="303"/>
        <end position="323"/>
    </location>
</feature>
<feature type="compositionally biased region" description="Basic and acidic residues" evidence="2">
    <location>
        <begin position="942"/>
        <end position="956"/>
    </location>
</feature>
<feature type="compositionally biased region" description="Basic and acidic residues" evidence="2">
    <location>
        <begin position="1741"/>
        <end position="1751"/>
    </location>
</feature>
<evidence type="ECO:0000313" key="4">
    <source>
        <dbReference type="EMBL" id="KAK6324644.1"/>
    </source>
</evidence>
<accession>A0AAN8M7L8</accession>
<feature type="region of interest" description="Disordered" evidence="2">
    <location>
        <begin position="765"/>
        <end position="784"/>
    </location>
</feature>
<feature type="region of interest" description="Disordered" evidence="2">
    <location>
        <begin position="294"/>
        <end position="375"/>
    </location>
</feature>
<name>A0AAN8M7L8_9TELE</name>
<evidence type="ECO:0000313" key="5">
    <source>
        <dbReference type="Proteomes" id="UP001356427"/>
    </source>
</evidence>
<comment type="caution">
    <text evidence="4">The sequence shown here is derived from an EMBL/GenBank/DDBJ whole genome shotgun (WGS) entry which is preliminary data.</text>
</comment>
<feature type="compositionally biased region" description="Acidic residues" evidence="2">
    <location>
        <begin position="488"/>
        <end position="501"/>
    </location>
</feature>
<feature type="compositionally biased region" description="Basic and acidic residues" evidence="2">
    <location>
        <begin position="1480"/>
        <end position="1498"/>
    </location>
</feature>
<feature type="compositionally biased region" description="Basic and acidic residues" evidence="2">
    <location>
        <begin position="653"/>
        <end position="663"/>
    </location>
</feature>
<feature type="compositionally biased region" description="Polar residues" evidence="2">
    <location>
        <begin position="441"/>
        <end position="465"/>
    </location>
</feature>
<feature type="region of interest" description="Disordered" evidence="2">
    <location>
        <begin position="415"/>
        <end position="562"/>
    </location>
</feature>
<gene>
    <name evidence="4" type="ORF">J4Q44_G00039860</name>
</gene>
<feature type="region of interest" description="Disordered" evidence="2">
    <location>
        <begin position="1560"/>
        <end position="1619"/>
    </location>
</feature>
<feature type="compositionally biased region" description="Low complexity" evidence="2">
    <location>
        <begin position="1779"/>
        <end position="1788"/>
    </location>
</feature>
<feature type="region of interest" description="Disordered" evidence="2">
    <location>
        <begin position="204"/>
        <end position="239"/>
    </location>
</feature>
<protein>
    <recommendedName>
        <fullName evidence="3">C2H2-type domain-containing protein</fullName>
    </recommendedName>
</protein>
<feature type="region of interest" description="Disordered" evidence="2">
    <location>
        <begin position="872"/>
        <end position="988"/>
    </location>
</feature>
<feature type="compositionally biased region" description="Basic and acidic residues" evidence="2">
    <location>
        <begin position="1429"/>
        <end position="1439"/>
    </location>
</feature>
<dbReference type="GO" id="GO:0008270">
    <property type="term" value="F:zinc ion binding"/>
    <property type="evidence" value="ECO:0007669"/>
    <property type="project" value="UniProtKB-KW"/>
</dbReference>
<feature type="compositionally biased region" description="Polar residues" evidence="2">
    <location>
        <begin position="204"/>
        <end position="215"/>
    </location>
</feature>
<feature type="compositionally biased region" description="Basic and acidic residues" evidence="2">
    <location>
        <begin position="466"/>
        <end position="487"/>
    </location>
</feature>
<feature type="compositionally biased region" description="Polar residues" evidence="2">
    <location>
        <begin position="1197"/>
        <end position="1222"/>
    </location>
</feature>
<feature type="compositionally biased region" description="Polar residues" evidence="2">
    <location>
        <begin position="332"/>
        <end position="350"/>
    </location>
</feature>
<evidence type="ECO:0000259" key="3">
    <source>
        <dbReference type="PROSITE" id="PS50157"/>
    </source>
</evidence>
<feature type="domain" description="C2H2-type" evidence="3">
    <location>
        <begin position="388"/>
        <end position="417"/>
    </location>
</feature>
<feature type="compositionally biased region" description="Polar residues" evidence="2">
    <location>
        <begin position="546"/>
        <end position="562"/>
    </location>
</feature>
<reference evidence="4 5" key="1">
    <citation type="submission" date="2021-04" db="EMBL/GenBank/DDBJ databases">
        <authorList>
            <person name="De Guttry C."/>
            <person name="Zahm M."/>
            <person name="Klopp C."/>
            <person name="Cabau C."/>
            <person name="Louis A."/>
            <person name="Berthelot C."/>
            <person name="Parey E."/>
            <person name="Roest Crollius H."/>
            <person name="Montfort J."/>
            <person name="Robinson-Rechavi M."/>
            <person name="Bucao C."/>
            <person name="Bouchez O."/>
            <person name="Gislard M."/>
            <person name="Lluch J."/>
            <person name="Milhes M."/>
            <person name="Lampietro C."/>
            <person name="Lopez Roques C."/>
            <person name="Donnadieu C."/>
            <person name="Braasch I."/>
            <person name="Desvignes T."/>
            <person name="Postlethwait J."/>
            <person name="Bobe J."/>
            <person name="Wedekind C."/>
            <person name="Guiguen Y."/>
        </authorList>
    </citation>
    <scope>NUCLEOTIDE SEQUENCE [LARGE SCALE GENOMIC DNA]</scope>
    <source>
        <strain evidence="4">Cs_M1</strain>
        <tissue evidence="4">Blood</tissue>
    </source>
</reference>
<evidence type="ECO:0000256" key="1">
    <source>
        <dbReference type="PROSITE-ProRule" id="PRU00042"/>
    </source>
</evidence>
<feature type="compositionally biased region" description="Basic and acidic residues" evidence="2">
    <location>
        <begin position="792"/>
        <end position="801"/>
    </location>
</feature>
<feature type="region of interest" description="Disordered" evidence="2">
    <location>
        <begin position="1429"/>
        <end position="1528"/>
    </location>
</feature>
<keyword evidence="1" id="KW-0863">Zinc-finger</keyword>
<proteinExistence type="predicted"/>
<dbReference type="EMBL" id="JAGTTL010000003">
    <property type="protein sequence ID" value="KAK6324644.1"/>
    <property type="molecule type" value="Genomic_DNA"/>
</dbReference>
<dbReference type="Proteomes" id="UP001356427">
    <property type="component" value="Unassembled WGS sequence"/>
</dbReference>
<feature type="compositionally biased region" description="Polar residues" evidence="2">
    <location>
        <begin position="362"/>
        <end position="375"/>
    </location>
</feature>
<sequence length="1822" mass="198824">MSYQKEIDNLRRKLLLTKFQNSRRSAERFGALRRTVHRRVDTDHVARERESFVGKPTVENRFAYSEGGNFMQDVTNRRDSGRTATDQDGGMQMADMQEAPLIKMENLDTSITEEIVQPVSETSEKIVVAEPGASSSIETTDLLDQQGNRHRAPDTTLNIEPENQTFQHPASPYNRARQDHQVAKCVTWETDHQPIAYSLSQWTENQETDNRTVNAPHNAGPDSKRLSEHPERRGAPGNSGVCMSALGSLDWLPDVMLMDSVPIKVEADMSSEWSITGQEVTSGEVYSERRQLVDNRGRGGMESGQTKCPTDTQNTEQGTTVGSRSKLPDFNGLSTPNSFSSPRVTLQQVPQRGKQAPFPNFNRGSTSSSKGMEKQPQQLTSRLAKRQLRCSLCGKPFPQPAYLRRHMRIARFRAEKTKSSEGSVHNRFHGIRLLNRHSNRETATTGPTWQSRARLSNRSFGNSSIQRDRQPIDVDHEDVSPSKHMDATSDEQSGETEEGELDLLIIKEEGEADDQDSRSSHPARTVEGSRELTTQPAAATTEDPAFQSSGPKGNNNYNNTAMEVSGSDDVLLQSETGNMNQGPQQDTEFELRAERQSLDTKCDMNRDLTLLRDSLNQVWREVVVTDDGASAAHTKQSGETEDGEPDLLIIKEEGEADDQDSRTSHPARTVEGSRELTTQPAAATTEDPAFQPRGNINTAMEVSGSEAVLLQSETGNVIQGPKQHTGFESRAEKQSLDTKCDMSGGLTLLRDSLNQVWREVVVTDDGASAAHTKQSGETEDGEPDLLIIKEEGEADDQESRSSHPARTVEGSRELTTQPAAATTEDPAFQPSGPRVNNYNIHTAMEVARFRAERTKFSEGSVHNRFHGIRLLNRHSNRETATTGPTWQSRARLSNRSFGNSSIQRDRQPIDVDQEDVSPSKHMDATSDEQSGETEEGEPDLLIIKEEGEADDQDSRSSHPARTVEGSRELTTQPAAATTEDPAFQPRGNINTAMEVSGSDAVLLQSETGTVNQGPQQYTGFEPRAERQSLDTKCDVNGGLNLLRDSLNQVWREVVVTDDGASAAHTKVMDLGSVPVGSEMQTSSTIEMRSAKSTVEGARDLQPWKKEEDLREMPGTDSGQIMTDPNTQTSPDTDQAELTEQLRTKHIIVNVNRSDTEPERLSQALQLTGPGPVAKQKCSLNPERTTDLPGTSRKQRGSDTVTKRPSCSSYAAETVSGSPSPLTKVNPIPPLPQMVRGEHENSQGGSEVKSEVIVIDPLPVDEGEGGDDTPSSWRQGVQAAARQNSHENLFYTIGMDGAFDNRLGTFQNPATTATAPFATGTGELQYPSWVDFPGSAPDTHLGDMTGTHQDRGVGDEGARSYRCTFCASSHPARTVEGSRELTTQLAAAITEDPAIQSNGPRGNNYNIHSAMEQSGETEEGEPDLLIIKEEGEADDQDSRTSHPARTVEGSRELTTQPAAATTEDPAFQPRGNINTAMEAKSTVEGERDLQPWKKEEGLREMPGTDSGQRMTDPNTQTSPETDQAEFTEQLRTKHSIVNVNRLDTVFKSDLEPERLSQALQLTVPGPVAKQKSSLNPERTTDLPGTSRKQRGSDTVTERPSCSSYAAETVSESPSPLTKVNPIPPLPQMVRGEHENSQGGSEVKSEVIVIDPLPVDEGEGGDDTPSSWGQGVQAAARQNSPENLFYTIGMDGAFDNRLGTFQNPATTATAPFATGTGELQYPSWVDFPGSAPDTHLGDMTGTHQDRGVGEEGARSYSCLPSEQTSPDVHSELISASTLMGTESTSTTSDTQSREPKADMQTPELPGAPLLSGCSDSLLESGPAL</sequence>
<keyword evidence="5" id="KW-1185">Reference proteome</keyword>
<feature type="region of interest" description="Disordered" evidence="2">
    <location>
        <begin position="1729"/>
        <end position="1822"/>
    </location>
</feature>
<feature type="compositionally biased region" description="Basic and acidic residues" evidence="2">
    <location>
        <begin position="222"/>
        <end position="234"/>
    </location>
</feature>
<organism evidence="4 5">
    <name type="scientific">Coregonus suidteri</name>
    <dbReference type="NCBI Taxonomy" id="861788"/>
    <lineage>
        <taxon>Eukaryota</taxon>
        <taxon>Metazoa</taxon>
        <taxon>Chordata</taxon>
        <taxon>Craniata</taxon>
        <taxon>Vertebrata</taxon>
        <taxon>Euteleostomi</taxon>
        <taxon>Actinopterygii</taxon>
        <taxon>Neopterygii</taxon>
        <taxon>Teleostei</taxon>
        <taxon>Protacanthopterygii</taxon>
        <taxon>Salmoniformes</taxon>
        <taxon>Salmonidae</taxon>
        <taxon>Coregoninae</taxon>
        <taxon>Coregonus</taxon>
    </lineage>
</organism>